<gene>
    <name evidence="2" type="ORF">MAR_020652</name>
</gene>
<keyword evidence="1" id="KW-0472">Membrane</keyword>
<keyword evidence="1" id="KW-0812">Transmembrane</keyword>
<evidence type="ECO:0000313" key="3">
    <source>
        <dbReference type="Proteomes" id="UP001164746"/>
    </source>
</evidence>
<name>A0ABY7E5G8_MYAAR</name>
<dbReference type="EMBL" id="CP111016">
    <property type="protein sequence ID" value="WAR05283.1"/>
    <property type="molecule type" value="Genomic_DNA"/>
</dbReference>
<keyword evidence="3" id="KW-1185">Reference proteome</keyword>
<organism evidence="2 3">
    <name type="scientific">Mya arenaria</name>
    <name type="common">Soft-shell clam</name>
    <dbReference type="NCBI Taxonomy" id="6604"/>
    <lineage>
        <taxon>Eukaryota</taxon>
        <taxon>Metazoa</taxon>
        <taxon>Spiralia</taxon>
        <taxon>Lophotrochozoa</taxon>
        <taxon>Mollusca</taxon>
        <taxon>Bivalvia</taxon>
        <taxon>Autobranchia</taxon>
        <taxon>Heteroconchia</taxon>
        <taxon>Euheterodonta</taxon>
        <taxon>Imparidentia</taxon>
        <taxon>Neoheterodontei</taxon>
        <taxon>Myida</taxon>
        <taxon>Myoidea</taxon>
        <taxon>Myidae</taxon>
        <taxon>Mya</taxon>
    </lineage>
</organism>
<evidence type="ECO:0000256" key="1">
    <source>
        <dbReference type="SAM" id="Phobius"/>
    </source>
</evidence>
<protein>
    <submittedName>
        <fullName evidence="2">Uncharacterized protein</fullName>
    </submittedName>
</protein>
<proteinExistence type="predicted"/>
<dbReference type="Proteomes" id="UP001164746">
    <property type="component" value="Chromosome 5"/>
</dbReference>
<accession>A0ABY7E5G8</accession>
<sequence length="404" mass="44708">MQSLGFVSKYTVKSCHLARELGHTWLSFRLAASTALMESMMVRTRGRLGEGGDRVFWMVFHSWERMFEKAALFKDTETMAHQKNPLVQVGTGVSIQCLDKPHEGLVVNWEGVETKSTEVLGGSCNVSLTVKHSDVKQWHNLSVEWTSKGNALLGVKNSTGSMLISTILVNRTMEPISVKISFRGNVIEPYIDIRVCPYTLIQTNSLGVAEIVGIVLGSLAVVVAVVVALIVLLRRKKKPSCKKPEEGTGPPLKAMDREGVTACYNLNIFGVKLQRFGEYGHGRFTLENLIPVDGHLTHMDVEWVVASLAFKRSSVREVVVPLRHTLVRDGVLRINVVTEGSSNQPKRYWPPCPSCLRQSAAQYRKRSFPRPSMLTVRPEAWAPTASCIAGNTSGRPVRPSSTVV</sequence>
<keyword evidence="1" id="KW-1133">Transmembrane helix</keyword>
<evidence type="ECO:0000313" key="2">
    <source>
        <dbReference type="EMBL" id="WAR05283.1"/>
    </source>
</evidence>
<reference evidence="2" key="1">
    <citation type="submission" date="2022-11" db="EMBL/GenBank/DDBJ databases">
        <title>Centuries of genome instability and evolution in soft-shell clam transmissible cancer (bioRxiv).</title>
        <authorList>
            <person name="Hart S.F.M."/>
            <person name="Yonemitsu M.A."/>
            <person name="Giersch R.M."/>
            <person name="Beal B.F."/>
            <person name="Arriagada G."/>
            <person name="Davis B.W."/>
            <person name="Ostrander E.A."/>
            <person name="Goff S.P."/>
            <person name="Metzger M.J."/>
        </authorList>
    </citation>
    <scope>NUCLEOTIDE SEQUENCE</scope>
    <source>
        <strain evidence="2">MELC-2E11</strain>
        <tissue evidence="2">Siphon/mantle</tissue>
    </source>
</reference>
<feature type="transmembrane region" description="Helical" evidence="1">
    <location>
        <begin position="211"/>
        <end position="233"/>
    </location>
</feature>